<evidence type="ECO:0000256" key="1">
    <source>
        <dbReference type="SAM" id="MobiDB-lite"/>
    </source>
</evidence>
<dbReference type="RefSeq" id="WP_005124631.1">
    <property type="nucleotide sequence ID" value="NZ_JAUMJH010000069.1"/>
</dbReference>
<feature type="compositionally biased region" description="Low complexity" evidence="1">
    <location>
        <begin position="288"/>
        <end position="300"/>
    </location>
</feature>
<comment type="caution">
    <text evidence="2">The sequence shown here is derived from an EMBL/GenBank/DDBJ whole genome shotgun (WGS) entry which is preliminary data.</text>
</comment>
<keyword evidence="3" id="KW-1185">Reference proteome</keyword>
<accession>A0ABT8V3X3</accession>
<gene>
    <name evidence="2" type="ORF">Q3V53_18035</name>
</gene>
<organism evidence="2 3">
    <name type="scientific">Acinetobacter genomosp. 15BJ</name>
    <dbReference type="NCBI Taxonomy" id="106651"/>
    <lineage>
        <taxon>Bacteria</taxon>
        <taxon>Pseudomonadati</taxon>
        <taxon>Pseudomonadota</taxon>
        <taxon>Gammaproteobacteria</taxon>
        <taxon>Moraxellales</taxon>
        <taxon>Moraxellaceae</taxon>
        <taxon>Acinetobacter</taxon>
    </lineage>
</organism>
<dbReference type="Proteomes" id="UP001168902">
    <property type="component" value="Unassembled WGS sequence"/>
</dbReference>
<protein>
    <submittedName>
        <fullName evidence="2">Uncharacterized protein</fullName>
    </submittedName>
</protein>
<evidence type="ECO:0000313" key="2">
    <source>
        <dbReference type="EMBL" id="MDO3659046.1"/>
    </source>
</evidence>
<feature type="region of interest" description="Disordered" evidence="1">
    <location>
        <begin position="285"/>
        <end position="307"/>
    </location>
</feature>
<proteinExistence type="predicted"/>
<sequence>MTDVQVLNYTTHAIEELTKNIPKIERFMPHSANVYKRIIGLLRQAEKFILPNCCDLFDPDELKQSHMDLFHLPYPICVFEAPWIKEEVPSIASVGGLPTAISTKRIALCWEAKPGLEIIPGLFNILDRFEQGGAFIVPIFWTVNGGWQISSGGTFVPYDNTIRRLSMDEYIADDKILPASKAAAEKLRKNGQVKEVSSHIFAEPFMLLPEACEAMRNKIGEDNVFQQIILDCHDEVSMATQACAILNCENIGTTKIEAVDKLNKKRIKAEREPFYSYRVLQITEKTKNSSSSGQSGSHNSPRMHLRRGHIRRLPDRVVWVRATMINASSEEGRVDKDYNIKPRGNK</sequence>
<dbReference type="EMBL" id="JAUMJH010000069">
    <property type="protein sequence ID" value="MDO3659046.1"/>
    <property type="molecule type" value="Genomic_DNA"/>
</dbReference>
<name>A0ABT8V3X3_9GAMM</name>
<reference evidence="2 3" key="1">
    <citation type="submission" date="2023-07" db="EMBL/GenBank/DDBJ databases">
        <title>A novel proteolytic Acinetobacter species.</title>
        <authorList>
            <person name="Nemec A."/>
            <person name="Radolfova-Krizova L."/>
        </authorList>
    </citation>
    <scope>NUCLEOTIDE SEQUENCE [LARGE SCALE GENOMIC DNA]</scope>
    <source>
        <strain evidence="2 3">NIPH 1865</strain>
    </source>
</reference>
<evidence type="ECO:0000313" key="3">
    <source>
        <dbReference type="Proteomes" id="UP001168902"/>
    </source>
</evidence>